<keyword evidence="3" id="KW-0732">Signal</keyword>
<keyword evidence="2" id="KW-0175">Coiled coil</keyword>
<feature type="domain" description="YknX-like C-terminal permuted SH3-like" evidence="5">
    <location>
        <begin position="277"/>
        <end position="343"/>
    </location>
</feature>
<dbReference type="Pfam" id="PF25954">
    <property type="entry name" value="Beta-barrel_RND_2"/>
    <property type="match status" value="1"/>
</dbReference>
<proteinExistence type="inferred from homology"/>
<keyword evidence="7" id="KW-1185">Reference proteome</keyword>
<evidence type="ECO:0000313" key="6">
    <source>
        <dbReference type="EMBL" id="PWK94790.1"/>
    </source>
</evidence>
<dbReference type="SUPFAM" id="SSF111369">
    <property type="entry name" value="HlyD-like secretion proteins"/>
    <property type="match status" value="1"/>
</dbReference>
<dbReference type="EMBL" id="QGHD01000020">
    <property type="protein sequence ID" value="PWK94790.1"/>
    <property type="molecule type" value="Genomic_DNA"/>
</dbReference>
<dbReference type="Gene3D" id="2.40.30.170">
    <property type="match status" value="1"/>
</dbReference>
<feature type="coiled-coil region" evidence="2">
    <location>
        <begin position="111"/>
        <end position="162"/>
    </location>
</feature>
<evidence type="ECO:0000313" key="7">
    <source>
        <dbReference type="Proteomes" id="UP000245523"/>
    </source>
</evidence>
<dbReference type="Pfam" id="PF25989">
    <property type="entry name" value="YknX_C"/>
    <property type="match status" value="1"/>
</dbReference>
<name>A0ABX5LMP6_9BACT</name>
<dbReference type="PROSITE" id="PS51257">
    <property type="entry name" value="PROKAR_LIPOPROTEIN"/>
    <property type="match status" value="1"/>
</dbReference>
<dbReference type="InterPro" id="IPR006143">
    <property type="entry name" value="RND_pump_MFP"/>
</dbReference>
<feature type="domain" description="CusB-like beta-barrel" evidence="4">
    <location>
        <begin position="204"/>
        <end position="271"/>
    </location>
</feature>
<evidence type="ECO:0000256" key="2">
    <source>
        <dbReference type="SAM" id="Coils"/>
    </source>
</evidence>
<evidence type="ECO:0000256" key="1">
    <source>
        <dbReference type="ARBA" id="ARBA00009477"/>
    </source>
</evidence>
<gene>
    <name evidence="6" type="ORF">B0H50_12031</name>
</gene>
<dbReference type="InterPro" id="IPR058637">
    <property type="entry name" value="YknX-like_C"/>
</dbReference>
<comment type="similarity">
    <text evidence="1">Belongs to the membrane fusion protein (MFP) (TC 8.A.1) family.</text>
</comment>
<dbReference type="NCBIfam" id="TIGR01730">
    <property type="entry name" value="RND_mfp"/>
    <property type="match status" value="1"/>
</dbReference>
<dbReference type="InterPro" id="IPR058792">
    <property type="entry name" value="Beta-barrel_RND_2"/>
</dbReference>
<dbReference type="RefSeq" id="WP_106199060.1">
    <property type="nucleotide sequence ID" value="NZ_JAXEIU010000027.1"/>
</dbReference>
<feature type="chain" id="PRO_5046365506" evidence="3">
    <location>
        <begin position="24"/>
        <end position="347"/>
    </location>
</feature>
<dbReference type="Gene3D" id="2.40.420.20">
    <property type="match status" value="1"/>
</dbReference>
<evidence type="ECO:0000259" key="5">
    <source>
        <dbReference type="Pfam" id="PF25989"/>
    </source>
</evidence>
<comment type="caution">
    <text evidence="6">The sequence shown here is derived from an EMBL/GenBank/DDBJ whole genome shotgun (WGS) entry which is preliminary data.</text>
</comment>
<protein>
    <submittedName>
        <fullName evidence="6">RND family efflux transporter MFP subunit</fullName>
    </submittedName>
</protein>
<evidence type="ECO:0000256" key="3">
    <source>
        <dbReference type="SAM" id="SignalP"/>
    </source>
</evidence>
<reference evidence="6 7" key="1">
    <citation type="submission" date="2018-05" db="EMBL/GenBank/DDBJ databases">
        <title>Animal gut microbial communities from fecal samples from Wisconsin, USA.</title>
        <authorList>
            <person name="Neumann A."/>
        </authorList>
    </citation>
    <scope>NUCLEOTIDE SEQUENCE [LARGE SCALE GENOMIC DNA]</scope>
    <source>
        <strain evidence="6 7">UWS4</strain>
    </source>
</reference>
<dbReference type="Proteomes" id="UP000245523">
    <property type="component" value="Unassembled WGS sequence"/>
</dbReference>
<dbReference type="Gene3D" id="1.10.287.470">
    <property type="entry name" value="Helix hairpin bin"/>
    <property type="match status" value="1"/>
</dbReference>
<feature type="signal peptide" evidence="3">
    <location>
        <begin position="1"/>
        <end position="23"/>
    </location>
</feature>
<accession>A0ABX5LMP6</accession>
<sequence length="347" mass="37785">MKQTFNTKLIAVFALAMLLAACGEQEEAKQAAPTMEEIQAQKGKPVRIVTAKDEKLNDYREFNGTIEGSQQTDAIAKLSDPISKINVQVGSNVSKDQVLAEFVFTGDNSAYQQAEAQVKLQEKSLARMKEVQAKGGISQQEIDNTQTQLDVAKMQLEQARRATLVLAPAAGTVTDVRYKVGEVANVGSVMFTIAKLDKVIMKLDVLTQDIGYFKKGAEATINLNGEIFKGKVSMVPLAADAETRFFPVEITFANKGRKLLPGMFLTASIHTRTVKGVSIPNDAVVYNNGVNFAWTVDKDGNAKRKLIRLGVVGNNTTQVLSGIELGDQVIYEGHSKLNDGDKVLIME</sequence>
<organism evidence="6 7">
    <name type="scientific">Hallerella porci</name>
    <dbReference type="NCBI Taxonomy" id="1945871"/>
    <lineage>
        <taxon>Bacteria</taxon>
        <taxon>Pseudomonadati</taxon>
        <taxon>Fibrobacterota</taxon>
        <taxon>Fibrobacteria</taxon>
        <taxon>Fibrobacterales</taxon>
        <taxon>Fibrobacteraceae</taxon>
        <taxon>Hallerella</taxon>
    </lineage>
</organism>
<dbReference type="PANTHER" id="PTHR30469">
    <property type="entry name" value="MULTIDRUG RESISTANCE PROTEIN MDTA"/>
    <property type="match status" value="1"/>
</dbReference>
<evidence type="ECO:0000259" key="4">
    <source>
        <dbReference type="Pfam" id="PF25954"/>
    </source>
</evidence>